<evidence type="ECO:0000256" key="12">
    <source>
        <dbReference type="SAM" id="MobiDB-lite"/>
    </source>
</evidence>
<reference evidence="14 15" key="1">
    <citation type="submission" date="2017-12" db="EMBL/GenBank/DDBJ databases">
        <title>Isolation and characterization of estrogens degradatiion strain Microbacterium hominis SJTG1.</title>
        <authorList>
            <person name="Xiong W."/>
            <person name="Yin C."/>
            <person name="Zheng D."/>
            <person name="Liang R."/>
        </authorList>
    </citation>
    <scope>NUCLEOTIDE SEQUENCE [LARGE SCALE GENOMIC DNA]</scope>
    <source>
        <strain evidence="14 15">SJTG1</strain>
    </source>
</reference>
<proteinExistence type="predicted"/>
<keyword evidence="6" id="KW-0735">Signal-anchor</keyword>
<feature type="transmembrane region" description="Helical" evidence="13">
    <location>
        <begin position="160"/>
        <end position="180"/>
    </location>
</feature>
<dbReference type="GO" id="GO:0009003">
    <property type="term" value="F:signal peptidase activity"/>
    <property type="evidence" value="ECO:0007669"/>
    <property type="project" value="UniProtKB-EC"/>
</dbReference>
<dbReference type="GO" id="GO:0016020">
    <property type="term" value="C:membrane"/>
    <property type="evidence" value="ECO:0007669"/>
    <property type="project" value="UniProtKB-UniRule"/>
</dbReference>
<dbReference type="PANTHER" id="PTHR10806:SF6">
    <property type="entry name" value="SIGNAL PEPTIDASE COMPLEX CATALYTIC SUBUNIT SEC11"/>
    <property type="match status" value="1"/>
</dbReference>
<dbReference type="Proteomes" id="UP000233276">
    <property type="component" value="Chromosome"/>
</dbReference>
<evidence type="ECO:0000313" key="15">
    <source>
        <dbReference type="Proteomes" id="UP000233276"/>
    </source>
</evidence>
<evidence type="ECO:0000256" key="3">
    <source>
        <dbReference type="ARBA" id="ARBA00022692"/>
    </source>
</evidence>
<keyword evidence="4" id="KW-0378">Hydrolase</keyword>
<feature type="transmembrane region" description="Helical" evidence="13">
    <location>
        <begin position="21"/>
        <end position="54"/>
    </location>
</feature>
<organism evidence="14 15">
    <name type="scientific">Microbacterium hominis</name>
    <dbReference type="NCBI Taxonomy" id="162426"/>
    <lineage>
        <taxon>Bacteria</taxon>
        <taxon>Bacillati</taxon>
        <taxon>Actinomycetota</taxon>
        <taxon>Actinomycetes</taxon>
        <taxon>Micrococcales</taxon>
        <taxon>Microbacteriaceae</taxon>
        <taxon>Microbacterium</taxon>
    </lineage>
</organism>
<dbReference type="RefSeq" id="WP_101307082.1">
    <property type="nucleotide sequence ID" value="NZ_CP025299.1"/>
</dbReference>
<dbReference type="PANTHER" id="PTHR10806">
    <property type="entry name" value="SIGNAL PEPTIDASE COMPLEX CATALYTIC SUBUNIT SEC11"/>
    <property type="match status" value="1"/>
</dbReference>
<evidence type="ECO:0000256" key="13">
    <source>
        <dbReference type="SAM" id="Phobius"/>
    </source>
</evidence>
<feature type="region of interest" description="Disordered" evidence="12">
    <location>
        <begin position="190"/>
        <end position="215"/>
    </location>
</feature>
<dbReference type="EMBL" id="CP025299">
    <property type="protein sequence ID" value="AUG30979.1"/>
    <property type="molecule type" value="Genomic_DNA"/>
</dbReference>
<feature type="compositionally biased region" description="Low complexity" evidence="12">
    <location>
        <begin position="198"/>
        <end position="209"/>
    </location>
</feature>
<dbReference type="InterPro" id="IPR019533">
    <property type="entry name" value="Peptidase_S26"/>
</dbReference>
<dbReference type="GO" id="GO:0004252">
    <property type="term" value="F:serine-type endopeptidase activity"/>
    <property type="evidence" value="ECO:0007669"/>
    <property type="project" value="UniProtKB-UniRule"/>
</dbReference>
<protein>
    <recommendedName>
        <fullName evidence="9 11">Signal peptidase I</fullName>
        <ecNumber evidence="11">3.4.21.89</ecNumber>
    </recommendedName>
</protein>
<keyword evidence="8 13" id="KW-0472">Membrane</keyword>
<evidence type="ECO:0000313" key="14">
    <source>
        <dbReference type="EMBL" id="AUG30979.1"/>
    </source>
</evidence>
<dbReference type="InterPro" id="IPR019756">
    <property type="entry name" value="Pept_S26A_signal_pept_1_Ser-AS"/>
</dbReference>
<evidence type="ECO:0000256" key="11">
    <source>
        <dbReference type="NCBIfam" id="TIGR02228"/>
    </source>
</evidence>
<keyword evidence="5" id="KW-0256">Endoplasmic reticulum</keyword>
<dbReference type="PROSITE" id="PS00501">
    <property type="entry name" value="SPASE_I_1"/>
    <property type="match status" value="1"/>
</dbReference>
<dbReference type="NCBIfam" id="TIGR02228">
    <property type="entry name" value="sigpep_I_arch"/>
    <property type="match status" value="1"/>
</dbReference>
<name>A0A2K9DIY8_9MICO</name>
<dbReference type="AlphaFoldDB" id="A0A2K9DIY8"/>
<dbReference type="GO" id="GO:0006465">
    <property type="term" value="P:signal peptide processing"/>
    <property type="evidence" value="ECO:0007669"/>
    <property type="project" value="UniProtKB-UniRule"/>
</dbReference>
<evidence type="ECO:0000256" key="2">
    <source>
        <dbReference type="ARBA" id="ARBA00022670"/>
    </source>
</evidence>
<keyword evidence="3 13" id="KW-0812">Transmembrane</keyword>
<dbReference type="CDD" id="cd06530">
    <property type="entry name" value="S26_SPase_I"/>
    <property type="match status" value="1"/>
</dbReference>
<evidence type="ECO:0000256" key="6">
    <source>
        <dbReference type="ARBA" id="ARBA00022968"/>
    </source>
</evidence>
<accession>A0A2K9DIY8</accession>
<evidence type="ECO:0000256" key="10">
    <source>
        <dbReference type="ARBA" id="ARBA00045533"/>
    </source>
</evidence>
<comment type="function">
    <text evidence="10">Catalytic component of the signal peptidase complex (SPC) which catalyzes the cleavage of N-terminal signal sequences from nascent proteins as they are translocated into the lumen of the endoplasmic reticulum. Specifically cleaves N-terminal signal peptides that contain a hydrophobic alpha-helix (h-region) shorter than 18-20 amino acids.</text>
</comment>
<comment type="subcellular location">
    <subcellularLocation>
        <location evidence="1">Endoplasmic reticulum membrane</location>
        <topology evidence="1">Single-pass type II membrane protein</topology>
    </subcellularLocation>
</comment>
<keyword evidence="7 13" id="KW-1133">Transmembrane helix</keyword>
<evidence type="ECO:0000256" key="4">
    <source>
        <dbReference type="ARBA" id="ARBA00022801"/>
    </source>
</evidence>
<evidence type="ECO:0000256" key="8">
    <source>
        <dbReference type="ARBA" id="ARBA00023136"/>
    </source>
</evidence>
<sequence length="215" mass="22476">MTAPMTTRRSRRGRSLSGHSSRLWFAWSLLRSVILTSAAVLGIVCVLVFGVSFAFGVRPLIVLSGSMEPTLPVGSVVFSRTVPAAELAVGDIATLERPRGLGLITHRVTSVHDVDGTTVDVTLRGDANATDDPEPYAVDTAGLYVFHVPYMGTVAMVLKTGYGIGFAVASALVLIVVFLLDPHRLRHPQAAPLGGGASPANAGGATTARTGEEGR</sequence>
<dbReference type="InterPro" id="IPR001733">
    <property type="entry name" value="Peptidase_S26B"/>
</dbReference>
<evidence type="ECO:0000256" key="7">
    <source>
        <dbReference type="ARBA" id="ARBA00022989"/>
    </source>
</evidence>
<evidence type="ECO:0000256" key="9">
    <source>
        <dbReference type="ARBA" id="ARBA00033305"/>
    </source>
</evidence>
<keyword evidence="2" id="KW-0645">Protease</keyword>
<gene>
    <name evidence="14" type="ORF">CXR34_16915</name>
</gene>
<dbReference type="InterPro" id="IPR036286">
    <property type="entry name" value="LexA/Signal_pep-like_sf"/>
</dbReference>
<dbReference type="KEGG" id="mhos:CXR34_16915"/>
<dbReference type="EC" id="3.4.21.89" evidence="11"/>
<dbReference type="SUPFAM" id="SSF51306">
    <property type="entry name" value="LexA/Signal peptidase"/>
    <property type="match status" value="1"/>
</dbReference>
<evidence type="ECO:0000256" key="1">
    <source>
        <dbReference type="ARBA" id="ARBA00004648"/>
    </source>
</evidence>
<evidence type="ECO:0000256" key="5">
    <source>
        <dbReference type="ARBA" id="ARBA00022824"/>
    </source>
</evidence>